<reference evidence="10" key="1">
    <citation type="submission" date="2025-08" db="UniProtKB">
        <authorList>
            <consortium name="Ensembl"/>
        </authorList>
    </citation>
    <scope>IDENTIFICATION</scope>
</reference>
<evidence type="ECO:0000256" key="3">
    <source>
        <dbReference type="ARBA" id="ARBA00022679"/>
    </source>
</evidence>
<dbReference type="Gene3D" id="3.40.50.150">
    <property type="entry name" value="Vaccinia Virus protein VP39"/>
    <property type="match status" value="1"/>
</dbReference>
<dbReference type="Ensembl" id="ENSMMOT00000023435.1">
    <property type="protein sequence ID" value="ENSMMOP00000023051.1"/>
    <property type="gene ID" value="ENSMMOG00000017536.1"/>
</dbReference>
<reference evidence="10" key="2">
    <citation type="submission" date="2025-09" db="UniProtKB">
        <authorList>
            <consortium name="Ensembl"/>
        </authorList>
    </citation>
    <scope>IDENTIFICATION</scope>
</reference>
<dbReference type="EC" id="2.1.1.56" evidence="1"/>
<evidence type="ECO:0000256" key="5">
    <source>
        <dbReference type="ARBA" id="ARBA00022884"/>
    </source>
</evidence>
<sequence length="180" mass="20084">DRGAEQVLAQSELQSVATETVRKEGGAKKRTLEEEDDSPSKKLGGDHSVKVASHYNNLQEVGLAARSRSRIFFMRNFNNWLKSVLIGEILEEVRATGARHVSVLDLGCGKGGDLLKWRRGGISHLVCADIAAVSVEQCQSRYDDMKRRSHGNERIYSANFITADCSKVEIQHLQQFVTLR</sequence>
<dbReference type="InterPro" id="IPR039753">
    <property type="entry name" value="RG7MT1"/>
</dbReference>
<keyword evidence="6" id="KW-0507">mRNA processing</keyword>
<dbReference type="Pfam" id="PF03291">
    <property type="entry name" value="mRNA_G-N7_MeTrfase"/>
    <property type="match status" value="1"/>
</dbReference>
<dbReference type="Proteomes" id="UP000261620">
    <property type="component" value="Unplaced"/>
</dbReference>
<dbReference type="PANTHER" id="PTHR12189:SF2">
    <property type="entry name" value="MRNA CAP GUANINE-N7 METHYLTRANSFERASE"/>
    <property type="match status" value="1"/>
</dbReference>
<keyword evidence="2" id="KW-0489">Methyltransferase</keyword>
<protein>
    <recommendedName>
        <fullName evidence="1">mRNA (guanine-N(7))-methyltransferase</fullName>
        <ecNumber evidence="1">2.1.1.56</ecNumber>
    </recommendedName>
</protein>
<dbReference type="SUPFAM" id="SSF53335">
    <property type="entry name" value="S-adenosyl-L-methionine-dependent methyltransferases"/>
    <property type="match status" value="1"/>
</dbReference>
<keyword evidence="4" id="KW-0949">S-adenosyl-L-methionine</keyword>
<dbReference type="PANTHER" id="PTHR12189">
    <property type="entry name" value="MRNA GUANINE-7- METHYLTRANSFERASE"/>
    <property type="match status" value="1"/>
</dbReference>
<evidence type="ECO:0000256" key="1">
    <source>
        <dbReference type="ARBA" id="ARBA00011926"/>
    </source>
</evidence>
<evidence type="ECO:0000256" key="8">
    <source>
        <dbReference type="SAM" id="MobiDB-lite"/>
    </source>
</evidence>
<name>A0A3Q3XIF0_MOLML</name>
<evidence type="ECO:0000256" key="2">
    <source>
        <dbReference type="ARBA" id="ARBA00022603"/>
    </source>
</evidence>
<dbReference type="InterPro" id="IPR004971">
    <property type="entry name" value="mRNA_G-N7_MeTrfase_dom"/>
</dbReference>
<comment type="catalytic activity">
    <reaction evidence="7">
        <text>a 5'-end (5'-triphosphoguanosine)-ribonucleoside in mRNA + S-adenosyl-L-methionine = a 5'-end (N(7)-methyl 5'-triphosphoguanosine)-ribonucleoside in mRNA + S-adenosyl-L-homocysteine</text>
        <dbReference type="Rhea" id="RHEA:67008"/>
        <dbReference type="Rhea" id="RHEA-COMP:17166"/>
        <dbReference type="Rhea" id="RHEA-COMP:17167"/>
        <dbReference type="ChEBI" id="CHEBI:57856"/>
        <dbReference type="ChEBI" id="CHEBI:59789"/>
        <dbReference type="ChEBI" id="CHEBI:156461"/>
        <dbReference type="ChEBI" id="CHEBI:167617"/>
        <dbReference type="EC" id="2.1.1.56"/>
    </reaction>
</comment>
<feature type="compositionally biased region" description="Basic and acidic residues" evidence="8">
    <location>
        <begin position="20"/>
        <end position="47"/>
    </location>
</feature>
<evidence type="ECO:0000259" key="9">
    <source>
        <dbReference type="PROSITE" id="PS51562"/>
    </source>
</evidence>
<dbReference type="InterPro" id="IPR029063">
    <property type="entry name" value="SAM-dependent_MTases_sf"/>
</dbReference>
<evidence type="ECO:0000256" key="6">
    <source>
        <dbReference type="ARBA" id="ARBA00023042"/>
    </source>
</evidence>
<dbReference type="GO" id="GO:0005634">
    <property type="term" value="C:nucleus"/>
    <property type="evidence" value="ECO:0007669"/>
    <property type="project" value="TreeGrafter"/>
</dbReference>
<keyword evidence="6" id="KW-0506">mRNA capping</keyword>
<feature type="domain" description="MRNA cap 0 methyltransferase" evidence="9">
    <location>
        <begin position="69"/>
        <end position="180"/>
    </location>
</feature>
<evidence type="ECO:0000313" key="11">
    <source>
        <dbReference type="Proteomes" id="UP000261620"/>
    </source>
</evidence>
<organism evidence="10 11">
    <name type="scientific">Mola mola</name>
    <name type="common">Ocean sunfish</name>
    <name type="synonym">Tetraodon mola</name>
    <dbReference type="NCBI Taxonomy" id="94237"/>
    <lineage>
        <taxon>Eukaryota</taxon>
        <taxon>Metazoa</taxon>
        <taxon>Chordata</taxon>
        <taxon>Craniata</taxon>
        <taxon>Vertebrata</taxon>
        <taxon>Euteleostomi</taxon>
        <taxon>Actinopterygii</taxon>
        <taxon>Neopterygii</taxon>
        <taxon>Teleostei</taxon>
        <taxon>Neoteleostei</taxon>
        <taxon>Acanthomorphata</taxon>
        <taxon>Eupercaria</taxon>
        <taxon>Tetraodontiformes</taxon>
        <taxon>Molidae</taxon>
        <taxon>Mola</taxon>
    </lineage>
</organism>
<dbReference type="GO" id="GO:0004482">
    <property type="term" value="F:mRNA 5'-cap (guanine-N7-)-methyltransferase activity"/>
    <property type="evidence" value="ECO:0007669"/>
    <property type="project" value="UniProtKB-EC"/>
</dbReference>
<evidence type="ECO:0000313" key="10">
    <source>
        <dbReference type="Ensembl" id="ENSMMOP00000023051.1"/>
    </source>
</evidence>
<keyword evidence="3" id="KW-0808">Transferase</keyword>
<accession>A0A3Q3XIF0</accession>
<keyword evidence="11" id="KW-1185">Reference proteome</keyword>
<proteinExistence type="predicted"/>
<dbReference type="PROSITE" id="PS51562">
    <property type="entry name" value="RNA_CAP0_MT"/>
    <property type="match status" value="1"/>
</dbReference>
<evidence type="ECO:0000256" key="4">
    <source>
        <dbReference type="ARBA" id="ARBA00022691"/>
    </source>
</evidence>
<feature type="region of interest" description="Disordered" evidence="8">
    <location>
        <begin position="16"/>
        <end position="47"/>
    </location>
</feature>
<dbReference type="CDD" id="cd02440">
    <property type="entry name" value="AdoMet_MTases"/>
    <property type="match status" value="1"/>
</dbReference>
<dbReference type="AlphaFoldDB" id="A0A3Q3XIF0"/>
<dbReference type="GO" id="GO:0003723">
    <property type="term" value="F:RNA binding"/>
    <property type="evidence" value="ECO:0007669"/>
    <property type="project" value="UniProtKB-KW"/>
</dbReference>
<keyword evidence="5" id="KW-0694">RNA-binding</keyword>
<evidence type="ECO:0000256" key="7">
    <source>
        <dbReference type="ARBA" id="ARBA00044712"/>
    </source>
</evidence>